<dbReference type="SMART" id="SM00388">
    <property type="entry name" value="HisKA"/>
    <property type="match status" value="1"/>
</dbReference>
<name>A0A3B1CFM4_9ZZZZ</name>
<feature type="domain" description="PAS" evidence="17">
    <location>
        <begin position="422"/>
        <end position="490"/>
    </location>
</feature>
<keyword evidence="14" id="KW-0175">Coiled coil</keyword>
<dbReference type="Pfam" id="PF00672">
    <property type="entry name" value="HAMP"/>
    <property type="match status" value="1"/>
</dbReference>
<dbReference type="GO" id="GO:0005524">
    <property type="term" value="F:ATP binding"/>
    <property type="evidence" value="ECO:0007669"/>
    <property type="project" value="UniProtKB-KW"/>
</dbReference>
<evidence type="ECO:0000256" key="11">
    <source>
        <dbReference type="ARBA" id="ARBA00022989"/>
    </source>
</evidence>
<comment type="catalytic activity">
    <reaction evidence="1">
        <text>ATP + protein L-histidine = ADP + protein N-phospho-L-histidine.</text>
        <dbReference type="EC" id="2.7.13.3"/>
    </reaction>
</comment>
<dbReference type="PROSITE" id="PS50109">
    <property type="entry name" value="HIS_KIN"/>
    <property type="match status" value="1"/>
</dbReference>
<dbReference type="PANTHER" id="PTHR45528:SF1">
    <property type="entry name" value="SENSOR HISTIDINE KINASE CPXA"/>
    <property type="match status" value="1"/>
</dbReference>
<dbReference type="GO" id="GO:0000155">
    <property type="term" value="F:phosphorelay sensor kinase activity"/>
    <property type="evidence" value="ECO:0007669"/>
    <property type="project" value="InterPro"/>
</dbReference>
<dbReference type="CDD" id="cd06225">
    <property type="entry name" value="HAMP"/>
    <property type="match status" value="1"/>
</dbReference>
<evidence type="ECO:0000256" key="10">
    <source>
        <dbReference type="ARBA" id="ARBA00022840"/>
    </source>
</evidence>
<evidence type="ECO:0000256" key="15">
    <source>
        <dbReference type="SAM" id="Phobius"/>
    </source>
</evidence>
<gene>
    <name evidence="19" type="ORF">MNBD_NITROSPINAE01-970</name>
</gene>
<dbReference type="AlphaFoldDB" id="A0A3B1CFM4"/>
<dbReference type="SUPFAM" id="SSF158472">
    <property type="entry name" value="HAMP domain-like"/>
    <property type="match status" value="1"/>
</dbReference>
<keyword evidence="6 19" id="KW-0808">Transferase</keyword>
<dbReference type="GO" id="GO:0005886">
    <property type="term" value="C:plasma membrane"/>
    <property type="evidence" value="ECO:0007669"/>
    <property type="project" value="UniProtKB-SubCell"/>
</dbReference>
<dbReference type="CDD" id="cd00082">
    <property type="entry name" value="HisKA"/>
    <property type="match status" value="1"/>
</dbReference>
<sequence>MNLKGKLHRAGSLLKWLVVPGVYDDLDPNDIIVRRKRKTRAIVIGVMMLLVIMTVTVIIFQSSGVEAPILDDLAVALVLNVGVILLIALGLLVVRNLVKLYMERRGKVAGAKFQTKLVVSFLAMTLIPTLLLFAVASELISDTVDNWLNARIDTTLKNSLQVAESLYLESEAETKANAVYLSGLIERRRLLNPNASENLDRLLRRKTEEYSVDLIQVYNKDFELASESIKEGTEVAFSLDDKPDILSKVAQGETVTDIQDQPEASIVVSLVPIPDRKNKNKVKGSVVVVKEISKRLIEKVHAITSAYEDYKQLTLRKEIIKASYQVTLALVALVLVFSAIWIGFYMAKGITVPLKTLSEATEAISKGDLGVKIDLPTRNDEVGQLVNAFNKMTSDLRNSNEQLELANRDLMESNIELHHWGQYIEAVLDNVAGGVISIDKSGAVTTINNSAARMFGLNAQKARGENYRKLFDTALVASIRNMVREISHSKSGTVEKDIDLSLDGKRRTLKMNLSMLEDHDGQYMGTVFVFDDLTDLLAAQRAITWREMARVVAHEIKNPLTPIQLNVQRMRRKYENKAEDFPKVFDDATNTIIQEVHELKRLVENFAKAARLADGAYPDTKLKNVKVLELSPEPNMLHDVIYEVLRLYKNASPGITITTDLDPAVQLVNIDAEQIRRVFINLLENAMDAISGDGSITIRTKRVPERGKVIVEMADTGHGVSSAVKESMFTPYFSTKPNGAGLGLAIINRVVEDHGGSVMVSENIPQGAVFTIELPI</sequence>
<dbReference type="InterPro" id="IPR036097">
    <property type="entry name" value="HisK_dim/P_sf"/>
</dbReference>
<dbReference type="NCBIfam" id="TIGR00229">
    <property type="entry name" value="sensory_box"/>
    <property type="match status" value="1"/>
</dbReference>
<dbReference type="InterPro" id="IPR045671">
    <property type="entry name" value="NtrY-like_N"/>
</dbReference>
<keyword evidence="13 15" id="KW-0472">Membrane</keyword>
<dbReference type="InterPro" id="IPR003594">
    <property type="entry name" value="HATPase_dom"/>
</dbReference>
<evidence type="ECO:0000256" key="2">
    <source>
        <dbReference type="ARBA" id="ARBA00004651"/>
    </source>
</evidence>
<dbReference type="SMART" id="SM00304">
    <property type="entry name" value="HAMP"/>
    <property type="match status" value="1"/>
</dbReference>
<dbReference type="GO" id="GO:0006355">
    <property type="term" value="P:regulation of DNA-templated transcription"/>
    <property type="evidence" value="ECO:0007669"/>
    <property type="project" value="InterPro"/>
</dbReference>
<dbReference type="InterPro" id="IPR003660">
    <property type="entry name" value="HAMP_dom"/>
</dbReference>
<keyword evidence="4" id="KW-1003">Cell membrane</keyword>
<dbReference type="InterPro" id="IPR050398">
    <property type="entry name" value="HssS/ArlS-like"/>
</dbReference>
<dbReference type="SMART" id="SM00387">
    <property type="entry name" value="HATPase_c"/>
    <property type="match status" value="1"/>
</dbReference>
<dbReference type="SUPFAM" id="SSF47384">
    <property type="entry name" value="Homodimeric domain of signal transducing histidine kinase"/>
    <property type="match status" value="1"/>
</dbReference>
<dbReference type="Pfam" id="PF00512">
    <property type="entry name" value="HisKA"/>
    <property type="match status" value="1"/>
</dbReference>
<keyword evidence="7 15" id="KW-0812">Transmembrane</keyword>
<dbReference type="InterPro" id="IPR017232">
    <property type="entry name" value="NtrY"/>
</dbReference>
<dbReference type="Gene3D" id="3.30.450.20">
    <property type="entry name" value="PAS domain"/>
    <property type="match status" value="1"/>
</dbReference>
<dbReference type="InterPro" id="IPR005467">
    <property type="entry name" value="His_kinase_dom"/>
</dbReference>
<dbReference type="PANTHER" id="PTHR45528">
    <property type="entry name" value="SENSOR HISTIDINE KINASE CPXA"/>
    <property type="match status" value="1"/>
</dbReference>
<dbReference type="EC" id="2.7.13.3" evidence="3"/>
<evidence type="ECO:0000256" key="12">
    <source>
        <dbReference type="ARBA" id="ARBA00023012"/>
    </source>
</evidence>
<keyword evidence="10" id="KW-0067">ATP-binding</keyword>
<dbReference type="PROSITE" id="PS50885">
    <property type="entry name" value="HAMP"/>
    <property type="match status" value="1"/>
</dbReference>
<dbReference type="PIRSF" id="PIRSF037532">
    <property type="entry name" value="STHK_NtrY"/>
    <property type="match status" value="1"/>
</dbReference>
<evidence type="ECO:0000256" key="13">
    <source>
        <dbReference type="ARBA" id="ARBA00023136"/>
    </source>
</evidence>
<keyword evidence="12" id="KW-0902">Two-component regulatory system</keyword>
<dbReference type="InterPro" id="IPR004358">
    <property type="entry name" value="Sig_transdc_His_kin-like_C"/>
</dbReference>
<feature type="domain" description="Histidine kinase" evidence="16">
    <location>
        <begin position="551"/>
        <end position="776"/>
    </location>
</feature>
<dbReference type="Pfam" id="PF00989">
    <property type="entry name" value="PAS"/>
    <property type="match status" value="1"/>
</dbReference>
<protein>
    <recommendedName>
        <fullName evidence="3">histidine kinase</fullName>
        <ecNumber evidence="3">2.7.13.3</ecNumber>
    </recommendedName>
</protein>
<dbReference type="Gene3D" id="3.30.565.10">
    <property type="entry name" value="Histidine kinase-like ATPase, C-terminal domain"/>
    <property type="match status" value="1"/>
</dbReference>
<dbReference type="PROSITE" id="PS50112">
    <property type="entry name" value="PAS"/>
    <property type="match status" value="1"/>
</dbReference>
<evidence type="ECO:0000256" key="9">
    <source>
        <dbReference type="ARBA" id="ARBA00022777"/>
    </source>
</evidence>
<evidence type="ECO:0000256" key="5">
    <source>
        <dbReference type="ARBA" id="ARBA00022553"/>
    </source>
</evidence>
<dbReference type="InterPro" id="IPR003661">
    <property type="entry name" value="HisK_dim/P_dom"/>
</dbReference>
<dbReference type="Pfam" id="PF19312">
    <property type="entry name" value="NtrY_N"/>
    <property type="match status" value="1"/>
</dbReference>
<keyword evidence="8" id="KW-0547">Nucleotide-binding</keyword>
<evidence type="ECO:0000256" key="14">
    <source>
        <dbReference type="SAM" id="Coils"/>
    </source>
</evidence>
<feature type="transmembrane region" description="Helical" evidence="15">
    <location>
        <begin position="115"/>
        <end position="136"/>
    </location>
</feature>
<comment type="subcellular location">
    <subcellularLocation>
        <location evidence="2">Cell membrane</location>
        <topology evidence="2">Multi-pass membrane protein</topology>
    </subcellularLocation>
</comment>
<reference evidence="19" key="1">
    <citation type="submission" date="2018-06" db="EMBL/GenBank/DDBJ databases">
        <authorList>
            <person name="Zhirakovskaya E."/>
        </authorList>
    </citation>
    <scope>NUCLEOTIDE SEQUENCE</scope>
</reference>
<evidence type="ECO:0000313" key="19">
    <source>
        <dbReference type="EMBL" id="VAX17555.1"/>
    </source>
</evidence>
<dbReference type="InterPro" id="IPR036890">
    <property type="entry name" value="HATPase_C_sf"/>
</dbReference>
<evidence type="ECO:0000256" key="4">
    <source>
        <dbReference type="ARBA" id="ARBA00022475"/>
    </source>
</evidence>
<evidence type="ECO:0000259" key="18">
    <source>
        <dbReference type="PROSITE" id="PS50885"/>
    </source>
</evidence>
<dbReference type="SUPFAM" id="SSF55785">
    <property type="entry name" value="PYP-like sensor domain (PAS domain)"/>
    <property type="match status" value="1"/>
</dbReference>
<accession>A0A3B1CFM4</accession>
<keyword evidence="9" id="KW-0418">Kinase</keyword>
<evidence type="ECO:0000259" key="17">
    <source>
        <dbReference type="PROSITE" id="PS50112"/>
    </source>
</evidence>
<proteinExistence type="predicted"/>
<dbReference type="SMART" id="SM00091">
    <property type="entry name" value="PAS"/>
    <property type="match status" value="1"/>
</dbReference>
<keyword evidence="5" id="KW-0597">Phosphoprotein</keyword>
<dbReference type="Gene3D" id="6.10.340.10">
    <property type="match status" value="1"/>
</dbReference>
<evidence type="ECO:0000256" key="6">
    <source>
        <dbReference type="ARBA" id="ARBA00022679"/>
    </source>
</evidence>
<evidence type="ECO:0000256" key="7">
    <source>
        <dbReference type="ARBA" id="ARBA00022692"/>
    </source>
</evidence>
<evidence type="ECO:0000259" key="16">
    <source>
        <dbReference type="PROSITE" id="PS50109"/>
    </source>
</evidence>
<evidence type="ECO:0000256" key="8">
    <source>
        <dbReference type="ARBA" id="ARBA00022741"/>
    </source>
</evidence>
<feature type="coiled-coil region" evidence="14">
    <location>
        <begin position="389"/>
        <end position="416"/>
    </location>
</feature>
<evidence type="ECO:0000256" key="1">
    <source>
        <dbReference type="ARBA" id="ARBA00000085"/>
    </source>
</evidence>
<dbReference type="InterPro" id="IPR013767">
    <property type="entry name" value="PAS_fold"/>
</dbReference>
<dbReference type="Gene3D" id="1.10.287.130">
    <property type="match status" value="1"/>
</dbReference>
<dbReference type="InterPro" id="IPR000014">
    <property type="entry name" value="PAS"/>
</dbReference>
<evidence type="ECO:0000256" key="3">
    <source>
        <dbReference type="ARBA" id="ARBA00012438"/>
    </source>
</evidence>
<dbReference type="InterPro" id="IPR035965">
    <property type="entry name" value="PAS-like_dom_sf"/>
</dbReference>
<feature type="domain" description="HAMP" evidence="18">
    <location>
        <begin position="348"/>
        <end position="401"/>
    </location>
</feature>
<dbReference type="EMBL" id="UOGC01000054">
    <property type="protein sequence ID" value="VAX17555.1"/>
    <property type="molecule type" value="Genomic_DNA"/>
</dbReference>
<feature type="transmembrane region" description="Helical" evidence="15">
    <location>
        <begin position="326"/>
        <end position="347"/>
    </location>
</feature>
<dbReference type="SUPFAM" id="SSF55874">
    <property type="entry name" value="ATPase domain of HSP90 chaperone/DNA topoisomerase II/histidine kinase"/>
    <property type="match status" value="1"/>
</dbReference>
<dbReference type="Pfam" id="PF02518">
    <property type="entry name" value="HATPase_c"/>
    <property type="match status" value="1"/>
</dbReference>
<organism evidence="19">
    <name type="scientific">hydrothermal vent metagenome</name>
    <dbReference type="NCBI Taxonomy" id="652676"/>
    <lineage>
        <taxon>unclassified sequences</taxon>
        <taxon>metagenomes</taxon>
        <taxon>ecological metagenomes</taxon>
    </lineage>
</organism>
<dbReference type="CDD" id="cd00130">
    <property type="entry name" value="PAS"/>
    <property type="match status" value="1"/>
</dbReference>
<keyword evidence="11 15" id="KW-1133">Transmembrane helix</keyword>
<feature type="transmembrane region" description="Helical" evidence="15">
    <location>
        <begin position="73"/>
        <end position="94"/>
    </location>
</feature>
<dbReference type="PRINTS" id="PR00344">
    <property type="entry name" value="BCTRLSENSOR"/>
</dbReference>
<feature type="transmembrane region" description="Helical" evidence="15">
    <location>
        <begin position="41"/>
        <end position="61"/>
    </location>
</feature>